<comment type="caution">
    <text evidence="2">The sequence shown here is derived from an EMBL/GenBank/DDBJ whole genome shotgun (WGS) entry which is preliminary data.</text>
</comment>
<evidence type="ECO:0000313" key="3">
    <source>
        <dbReference type="Proteomes" id="UP000230002"/>
    </source>
</evidence>
<keyword evidence="3" id="KW-1185">Reference proteome</keyword>
<dbReference type="AlphaFoldDB" id="A0A2G8SUW7"/>
<protein>
    <submittedName>
        <fullName evidence="2">Uncharacterized protein</fullName>
    </submittedName>
</protein>
<name>A0A2G8SUW7_9APHY</name>
<reference evidence="2 3" key="1">
    <citation type="journal article" date="2015" name="Sci. Rep.">
        <title>Chromosome-level genome map provides insights into diverse defense mechanisms in the medicinal fungus Ganoderma sinense.</title>
        <authorList>
            <person name="Zhu Y."/>
            <person name="Xu J."/>
            <person name="Sun C."/>
            <person name="Zhou S."/>
            <person name="Xu H."/>
            <person name="Nelson D.R."/>
            <person name="Qian J."/>
            <person name="Song J."/>
            <person name="Luo H."/>
            <person name="Xiang L."/>
            <person name="Li Y."/>
            <person name="Xu Z."/>
            <person name="Ji A."/>
            <person name="Wang L."/>
            <person name="Lu S."/>
            <person name="Hayward A."/>
            <person name="Sun W."/>
            <person name="Li X."/>
            <person name="Schwartz D.C."/>
            <person name="Wang Y."/>
            <person name="Chen S."/>
        </authorList>
    </citation>
    <scope>NUCLEOTIDE SEQUENCE [LARGE SCALE GENOMIC DNA]</scope>
    <source>
        <strain evidence="2 3">ZZ0214-1</strain>
    </source>
</reference>
<accession>A0A2G8SUW7</accession>
<dbReference type="Proteomes" id="UP000230002">
    <property type="component" value="Unassembled WGS sequence"/>
</dbReference>
<feature type="region of interest" description="Disordered" evidence="1">
    <location>
        <begin position="1"/>
        <end position="79"/>
    </location>
</feature>
<sequence length="103" mass="11333">MASKPDIADPTQALSPDEAPATSTPPPDDTQFAAEPQSHTQSHNTPSPRSADSEPEKVKPRRKSRPDQVDPRPLPPMDEWREVNAAGECMYYGFYAGDDGLQR</sequence>
<evidence type="ECO:0000313" key="2">
    <source>
        <dbReference type="EMBL" id="PIL37550.1"/>
    </source>
</evidence>
<dbReference type="EMBL" id="AYKW01000001">
    <property type="protein sequence ID" value="PIL37550.1"/>
    <property type="molecule type" value="Genomic_DNA"/>
</dbReference>
<gene>
    <name evidence="2" type="ORF">GSI_01244</name>
</gene>
<feature type="compositionally biased region" description="Polar residues" evidence="1">
    <location>
        <begin position="37"/>
        <end position="50"/>
    </location>
</feature>
<evidence type="ECO:0000256" key="1">
    <source>
        <dbReference type="SAM" id="MobiDB-lite"/>
    </source>
</evidence>
<proteinExistence type="predicted"/>
<organism evidence="2 3">
    <name type="scientific">Ganoderma sinense ZZ0214-1</name>
    <dbReference type="NCBI Taxonomy" id="1077348"/>
    <lineage>
        <taxon>Eukaryota</taxon>
        <taxon>Fungi</taxon>
        <taxon>Dikarya</taxon>
        <taxon>Basidiomycota</taxon>
        <taxon>Agaricomycotina</taxon>
        <taxon>Agaricomycetes</taxon>
        <taxon>Polyporales</taxon>
        <taxon>Polyporaceae</taxon>
        <taxon>Ganoderma</taxon>
    </lineage>
</organism>